<feature type="region of interest" description="Disordered" evidence="6">
    <location>
        <begin position="781"/>
        <end position="810"/>
    </location>
</feature>
<feature type="domain" description="SWIM-type" evidence="7">
    <location>
        <begin position="1251"/>
        <end position="1287"/>
    </location>
</feature>
<keyword evidence="1" id="KW-0479">Metal-binding</keyword>
<reference evidence="8" key="1">
    <citation type="submission" date="2023-07" db="EMBL/GenBank/DDBJ databases">
        <title>A chromosome-level genome assembly of Lolium multiflorum.</title>
        <authorList>
            <person name="Chen Y."/>
            <person name="Copetti D."/>
            <person name="Kolliker R."/>
            <person name="Studer B."/>
        </authorList>
    </citation>
    <scope>NUCLEOTIDE SEQUENCE</scope>
    <source>
        <strain evidence="8">02402/16</strain>
        <tissue evidence="8">Leaf</tissue>
    </source>
</reference>
<feature type="compositionally biased region" description="Basic residues" evidence="6">
    <location>
        <begin position="1457"/>
        <end position="1472"/>
    </location>
</feature>
<dbReference type="Gene3D" id="2.40.70.10">
    <property type="entry name" value="Acid Proteases"/>
    <property type="match status" value="1"/>
</dbReference>
<dbReference type="Pfam" id="PF03101">
    <property type="entry name" value="FAR1"/>
    <property type="match status" value="1"/>
</dbReference>
<dbReference type="PANTHER" id="PTHR47718">
    <property type="entry name" value="OS01G0519700 PROTEIN"/>
    <property type="match status" value="1"/>
</dbReference>
<evidence type="ECO:0000256" key="1">
    <source>
        <dbReference type="ARBA" id="ARBA00022723"/>
    </source>
</evidence>
<dbReference type="GO" id="GO:0008270">
    <property type="term" value="F:zinc ion binding"/>
    <property type="evidence" value="ECO:0007669"/>
    <property type="project" value="UniProtKB-KW"/>
</dbReference>
<dbReference type="Proteomes" id="UP001231189">
    <property type="component" value="Unassembled WGS sequence"/>
</dbReference>
<dbReference type="InterPro" id="IPR007527">
    <property type="entry name" value="Znf_SWIM"/>
</dbReference>
<name>A0AAD8SWE5_LOLMU</name>
<dbReference type="PROSITE" id="PS50966">
    <property type="entry name" value="ZF_SWIM"/>
    <property type="match status" value="1"/>
</dbReference>
<evidence type="ECO:0000256" key="3">
    <source>
        <dbReference type="ARBA" id="ARBA00022833"/>
    </source>
</evidence>
<dbReference type="SUPFAM" id="SSF50630">
    <property type="entry name" value="Acid proteases"/>
    <property type="match status" value="1"/>
</dbReference>
<dbReference type="InterPro" id="IPR021109">
    <property type="entry name" value="Peptidase_aspartic_dom_sf"/>
</dbReference>
<sequence>MSITLGAATKLLDDMMINYSEWHTERAPQGKKVNSVEETSSLSDKIDVIMSMLVNGRSNVDPNNVPLASLVAQEENVDVNFIKNNNFNNNAYRNNSGNNYRPYPSANGNGYGNSYGNSYNNNRSVPSGLEAMLKEFISTQTAFNKSVEEKLDKIDTIASRVDRLASDVNLLKLKVMPNNDIDSKITTTANAIQVRINENIRLMAELRARWDREENEKLAKDNVAKVWTITTTSNANSSHVAAPPTINGKIIGVGNVATPSAKRTKLPEIAKTAETACDKTAEIFSILGNNDPIAVAHNDLDFDDCRISEVIKFLQKLAKSPNASAINLAFTKHITNALIKAREEKLKLETSIPRKLEDGWEPIIKMKFNDFECNALCDLGANISVMPKNIYDMLDLPPLKNCYLDVNLADNVKKKPLGRIDNVRITVNNNLVPVDFVVLDIECNASCPIVLGRPFLRTVGAVIDMREGTTYPGGQCTTQGIMDLYGEYLLGSGSNTSQVDTTAGSFRNYSNNTVQAPYMVDGALSYTQMLLGIDETANSEYYNDYLQRPASYENKMFMITGRYADGADTMIDSEETNHEQPSVQHSDTRQTDNNFSATASNANASNCTNDCMFEDDDCNDDAYGKEQTFPNQFDSNSSGHNCSNMTEEGNLTDEELDDVAPKYDLFGDDASNAVDEDDDLVQDSENLDNVEHLSQEDIQSFLDAEEAAATARSSSQEVREHHAPRMGMAFDSDDAAHKFFNDYALLCGFAITKAGNYHGKKQGSTGHTRVIFRCNRSGKPVDEETLEAKRKQKQLKRQEKTGKVVAENSRRKRSNIIQQTSCKAKMIATLKNEKWVVITLDLVHNHDLSPPDESKFLRSHKNMTEDEQLFIRTFNSVKLPPRKIMSILRYLRGGDVPYTKKHVSNIQTIRNECKQNDMTKVLEYFRKRKEEDPRFYYNFQLGDGKKVLSIFWSDGNSRRMYEMYGDCLSFDTTYKTNRYNLPFAPFVGVTGHGQNCLFACAIMQNETVDCFTWLFKEFLDCMGQKAPVTIITDQCVSMGIAISEVFPNATHRNCFFHIRKKADEKCGRTFATNENLYADFSDILCNSLTVEEFEFLWQEMIHKYDVGHVKYLKAMWKFRHKFVPVYFKNAFFPFIHSTARSEGTNSVFKDNVGSNFSIISFLGEYDRITRDIEEKEKEQDSITRITKPSYIFRSEIELQAGRIYNRKIFYKFQKQLSFTNKLHVDEVVKNERYEVYKTRLVAQKDYRPRRFVVLVNLEHQDLSCICCKFQKDGVVCSHILRVLVNLNISELPDKYFIDRWKPQDRKILRDKKYNVPQELTEKNRHLRFAMLTKRLVDIASEGSKDNARYLLVIKLATELEEQLDAITQAEEQAEMEKRTNELQKKGNEIDDGYGISLQNPDVAKPRGRPTITSRQKTIAEHYRTKQRITCSHCGSHDHNIAGCDNKHIDKSHFEKKTPKKKQSGTKPSKRKQTTQASPGSKKSKVQESPLQL</sequence>
<evidence type="ECO:0000256" key="5">
    <source>
        <dbReference type="SAM" id="Coils"/>
    </source>
</evidence>
<dbReference type="InterPro" id="IPR018289">
    <property type="entry name" value="MULE_transposase_dom"/>
</dbReference>
<evidence type="ECO:0000256" key="4">
    <source>
        <dbReference type="PROSITE-ProRule" id="PRU00325"/>
    </source>
</evidence>
<proteinExistence type="predicted"/>
<evidence type="ECO:0000313" key="9">
    <source>
        <dbReference type="Proteomes" id="UP001231189"/>
    </source>
</evidence>
<dbReference type="InterPro" id="IPR006564">
    <property type="entry name" value="Znf_PMZ"/>
</dbReference>
<feature type="region of interest" description="Disordered" evidence="6">
    <location>
        <begin position="575"/>
        <end position="601"/>
    </location>
</feature>
<keyword evidence="2 4" id="KW-0863">Zinc-finger</keyword>
<evidence type="ECO:0000256" key="6">
    <source>
        <dbReference type="SAM" id="MobiDB-lite"/>
    </source>
</evidence>
<organism evidence="8 9">
    <name type="scientific">Lolium multiflorum</name>
    <name type="common">Italian ryegrass</name>
    <name type="synonym">Lolium perenne subsp. multiflorum</name>
    <dbReference type="NCBI Taxonomy" id="4521"/>
    <lineage>
        <taxon>Eukaryota</taxon>
        <taxon>Viridiplantae</taxon>
        <taxon>Streptophyta</taxon>
        <taxon>Embryophyta</taxon>
        <taxon>Tracheophyta</taxon>
        <taxon>Spermatophyta</taxon>
        <taxon>Magnoliopsida</taxon>
        <taxon>Liliopsida</taxon>
        <taxon>Poales</taxon>
        <taxon>Poaceae</taxon>
        <taxon>BOP clade</taxon>
        <taxon>Pooideae</taxon>
        <taxon>Poodae</taxon>
        <taxon>Poeae</taxon>
        <taxon>Poeae Chloroplast Group 2 (Poeae type)</taxon>
        <taxon>Loliodinae</taxon>
        <taxon>Loliinae</taxon>
        <taxon>Lolium</taxon>
    </lineage>
</organism>
<comment type="caution">
    <text evidence="8">The sequence shown here is derived from an EMBL/GenBank/DDBJ whole genome shotgun (WGS) entry which is preliminary data.</text>
</comment>
<keyword evidence="3" id="KW-0862">Zinc</keyword>
<evidence type="ECO:0000313" key="8">
    <source>
        <dbReference type="EMBL" id="KAK1664851.1"/>
    </source>
</evidence>
<protein>
    <recommendedName>
        <fullName evidence="7">SWIM-type domain-containing protein</fullName>
    </recommendedName>
</protein>
<keyword evidence="5" id="KW-0175">Coiled coil</keyword>
<feature type="coiled-coil region" evidence="5">
    <location>
        <begin position="1352"/>
        <end position="1379"/>
    </location>
</feature>
<feature type="compositionally biased region" description="Low complexity" evidence="6">
    <location>
        <begin position="591"/>
        <end position="601"/>
    </location>
</feature>
<dbReference type="PANTHER" id="PTHR47718:SF5">
    <property type="entry name" value="PROTEIN FAR1-RELATED SEQUENCE 8-LIKE"/>
    <property type="match status" value="1"/>
</dbReference>
<evidence type="ECO:0000256" key="2">
    <source>
        <dbReference type="ARBA" id="ARBA00022771"/>
    </source>
</evidence>
<feature type="region of interest" description="Disordered" evidence="6">
    <location>
        <begin position="1449"/>
        <end position="1492"/>
    </location>
</feature>
<dbReference type="Pfam" id="PF10551">
    <property type="entry name" value="MULE"/>
    <property type="match status" value="1"/>
</dbReference>
<accession>A0AAD8SWE5</accession>
<feature type="region of interest" description="Disordered" evidence="6">
    <location>
        <begin position="1384"/>
        <end position="1420"/>
    </location>
</feature>
<gene>
    <name evidence="8" type="ORF">QYE76_053010</name>
</gene>
<dbReference type="InterPro" id="IPR004330">
    <property type="entry name" value="FAR1_DNA_bnd_dom"/>
</dbReference>
<dbReference type="EMBL" id="JAUUTY010000003">
    <property type="protein sequence ID" value="KAK1664851.1"/>
    <property type="molecule type" value="Genomic_DNA"/>
</dbReference>
<dbReference type="SMART" id="SM00575">
    <property type="entry name" value="ZnF_PMZ"/>
    <property type="match status" value="1"/>
</dbReference>
<dbReference type="CDD" id="cd00303">
    <property type="entry name" value="retropepsin_like"/>
    <property type="match status" value="1"/>
</dbReference>
<evidence type="ECO:0000259" key="7">
    <source>
        <dbReference type="PROSITE" id="PS50966"/>
    </source>
</evidence>
<keyword evidence="9" id="KW-1185">Reference proteome</keyword>
<feature type="compositionally biased region" description="Polar residues" evidence="6">
    <location>
        <begin position="1473"/>
        <end position="1492"/>
    </location>
</feature>